<organism evidence="2 3">
    <name type="scientific">Candidatus Gottesmanbacteria bacterium GW2011_GWA1_47_8</name>
    <dbReference type="NCBI Taxonomy" id="1618438"/>
    <lineage>
        <taxon>Bacteria</taxon>
        <taxon>Candidatus Gottesmaniibacteriota</taxon>
    </lineage>
</organism>
<evidence type="ECO:0000313" key="3">
    <source>
        <dbReference type="Proteomes" id="UP000034212"/>
    </source>
</evidence>
<comment type="caution">
    <text evidence="2">The sequence shown here is derived from an EMBL/GenBank/DDBJ whole genome shotgun (WGS) entry which is preliminary data.</text>
</comment>
<evidence type="ECO:0000259" key="1">
    <source>
        <dbReference type="Pfam" id="PF18765"/>
    </source>
</evidence>
<dbReference type="EMBL" id="LCOQ01000010">
    <property type="protein sequence ID" value="KKU80769.1"/>
    <property type="molecule type" value="Genomic_DNA"/>
</dbReference>
<name>A0A0G1TG65_9BACT</name>
<dbReference type="Gene3D" id="3.30.460.10">
    <property type="entry name" value="Beta Polymerase, domain 2"/>
    <property type="match status" value="1"/>
</dbReference>
<reference evidence="2 3" key="1">
    <citation type="journal article" date="2015" name="Nature">
        <title>rRNA introns, odd ribosomes, and small enigmatic genomes across a large radiation of phyla.</title>
        <authorList>
            <person name="Brown C.T."/>
            <person name="Hug L.A."/>
            <person name="Thomas B.C."/>
            <person name="Sharon I."/>
            <person name="Castelle C.J."/>
            <person name="Singh A."/>
            <person name="Wilkins M.J."/>
            <person name="Williams K.H."/>
            <person name="Banfield J.F."/>
        </authorList>
    </citation>
    <scope>NUCLEOTIDE SEQUENCE [LARGE SCALE GENOMIC DNA]</scope>
</reference>
<dbReference type="InterPro" id="IPR043519">
    <property type="entry name" value="NT_sf"/>
</dbReference>
<protein>
    <submittedName>
        <fullName evidence="2">Nucleotidyltransferase</fullName>
    </submittedName>
</protein>
<dbReference type="Proteomes" id="UP000034212">
    <property type="component" value="Unassembled WGS sequence"/>
</dbReference>
<dbReference type="SUPFAM" id="SSF81301">
    <property type="entry name" value="Nucleotidyltransferase"/>
    <property type="match status" value="1"/>
</dbReference>
<feature type="domain" description="Polymerase beta nucleotidyltransferase" evidence="1">
    <location>
        <begin position="26"/>
        <end position="94"/>
    </location>
</feature>
<sequence length="97" mass="11238">MKHPDEALLFIKKTLRTHLPDPSYRFFLFGSRVTGYARRFSDFDIGIEGETPVSPNTMGVIKEELEESNLPYKVDIVDFSTVDPEFRNLALKHTQYL</sequence>
<accession>A0A0G1TG65</accession>
<evidence type="ECO:0000313" key="2">
    <source>
        <dbReference type="EMBL" id="KKU80769.1"/>
    </source>
</evidence>
<gene>
    <name evidence="2" type="ORF">UY08_C0010G0015</name>
</gene>
<dbReference type="GO" id="GO:0016740">
    <property type="term" value="F:transferase activity"/>
    <property type="evidence" value="ECO:0007669"/>
    <property type="project" value="UniProtKB-KW"/>
</dbReference>
<proteinExistence type="predicted"/>
<dbReference type="AlphaFoldDB" id="A0A0G1TG65"/>
<keyword evidence="2" id="KW-0808">Transferase</keyword>
<dbReference type="InterPro" id="IPR041633">
    <property type="entry name" value="Polbeta"/>
</dbReference>
<dbReference type="Pfam" id="PF18765">
    <property type="entry name" value="Polbeta"/>
    <property type="match status" value="1"/>
</dbReference>
<dbReference type="CDD" id="cd05403">
    <property type="entry name" value="NT_KNTase_like"/>
    <property type="match status" value="1"/>
</dbReference>